<evidence type="ECO:0000256" key="3">
    <source>
        <dbReference type="ARBA" id="ARBA00023027"/>
    </source>
</evidence>
<dbReference type="PROSITE" id="PS00061">
    <property type="entry name" value="ADH_SHORT"/>
    <property type="match status" value="1"/>
</dbReference>
<sequence length="253" mass="25742">MSHRFTGKTALVTGGGSGIGQNIARAFAAEGASVVVAGRKEAPLRETVKLVEEEGGDAAAVTADVTSSDDVARLVAATVETFGSLDVAVNNAGMLAAAGPLPEVDEREWRTMLDVNVTGALLAMRHQIAHMRQHGGGAIVNVSSNAGPHTQIPGIAAYGATKAAVTALSRAAALTHIGEGVRINVVSPGATDTSMSLLPGETRQDRDDRLREASPIGRVGERDEIAAGVLYLASPESGYAVGTDLVLDGGAAV</sequence>
<reference evidence="5 6" key="1">
    <citation type="submission" date="2018-11" db="EMBL/GenBank/DDBJ databases">
        <title>The genome draft of YIM 96095.</title>
        <authorList>
            <person name="Tang S.-K."/>
            <person name="Chunyu W.-X."/>
            <person name="Feng Y.-Z."/>
        </authorList>
    </citation>
    <scope>NUCLEOTIDE SEQUENCE [LARGE SCALE GENOMIC DNA]</scope>
    <source>
        <strain evidence="5 6">YIM 96095</strain>
    </source>
</reference>
<dbReference type="PANTHER" id="PTHR24321:SF8">
    <property type="entry name" value="ESTRADIOL 17-BETA-DEHYDROGENASE 8-RELATED"/>
    <property type="match status" value="1"/>
</dbReference>
<evidence type="ECO:0000256" key="2">
    <source>
        <dbReference type="ARBA" id="ARBA00023002"/>
    </source>
</evidence>
<dbReference type="Gene3D" id="3.40.50.720">
    <property type="entry name" value="NAD(P)-binding Rossmann-like Domain"/>
    <property type="match status" value="1"/>
</dbReference>
<evidence type="ECO:0000313" key="5">
    <source>
        <dbReference type="EMBL" id="RNL85725.1"/>
    </source>
</evidence>
<feature type="domain" description="Ketoreductase" evidence="4">
    <location>
        <begin position="8"/>
        <end position="201"/>
    </location>
</feature>
<organism evidence="5 6">
    <name type="scientific">Halostreptopolyspora alba</name>
    <dbReference type="NCBI Taxonomy" id="2487137"/>
    <lineage>
        <taxon>Bacteria</taxon>
        <taxon>Bacillati</taxon>
        <taxon>Actinomycetota</taxon>
        <taxon>Actinomycetes</taxon>
        <taxon>Streptosporangiales</taxon>
        <taxon>Nocardiopsidaceae</taxon>
        <taxon>Halostreptopolyspora</taxon>
    </lineage>
</organism>
<name>A0A3N0ED21_9ACTN</name>
<dbReference type="SMART" id="SM00822">
    <property type="entry name" value="PKS_KR"/>
    <property type="match status" value="1"/>
</dbReference>
<dbReference type="PRINTS" id="PR00080">
    <property type="entry name" value="SDRFAMILY"/>
</dbReference>
<keyword evidence="3" id="KW-0520">NAD</keyword>
<dbReference type="InterPro" id="IPR020904">
    <property type="entry name" value="Sc_DH/Rdtase_CS"/>
</dbReference>
<dbReference type="FunFam" id="3.40.50.720:FF:000084">
    <property type="entry name" value="Short-chain dehydrogenase reductase"/>
    <property type="match status" value="1"/>
</dbReference>
<dbReference type="OrthoDB" id="7064009at2"/>
<evidence type="ECO:0000259" key="4">
    <source>
        <dbReference type="SMART" id="SM00822"/>
    </source>
</evidence>
<dbReference type="SUPFAM" id="SSF51735">
    <property type="entry name" value="NAD(P)-binding Rossmann-fold domains"/>
    <property type="match status" value="1"/>
</dbReference>
<protein>
    <submittedName>
        <fullName evidence="5">SDR family oxidoreductase</fullName>
    </submittedName>
</protein>
<accession>A0A3N0ED21</accession>
<dbReference type="EMBL" id="RJMB01000005">
    <property type="protein sequence ID" value="RNL85725.1"/>
    <property type="molecule type" value="Genomic_DNA"/>
</dbReference>
<dbReference type="PRINTS" id="PR00081">
    <property type="entry name" value="GDHRDH"/>
</dbReference>
<dbReference type="InterPro" id="IPR057326">
    <property type="entry name" value="KR_dom"/>
</dbReference>
<dbReference type="Proteomes" id="UP000269198">
    <property type="component" value="Unassembled WGS sequence"/>
</dbReference>
<dbReference type="Pfam" id="PF13561">
    <property type="entry name" value="adh_short_C2"/>
    <property type="match status" value="1"/>
</dbReference>
<proteinExistence type="inferred from homology"/>
<keyword evidence="6" id="KW-1185">Reference proteome</keyword>
<dbReference type="InterPro" id="IPR036291">
    <property type="entry name" value="NAD(P)-bd_dom_sf"/>
</dbReference>
<dbReference type="AlphaFoldDB" id="A0A3N0ED21"/>
<comment type="caution">
    <text evidence="5">The sequence shown here is derived from an EMBL/GenBank/DDBJ whole genome shotgun (WGS) entry which is preliminary data.</text>
</comment>
<dbReference type="PANTHER" id="PTHR24321">
    <property type="entry name" value="DEHYDROGENASES, SHORT CHAIN"/>
    <property type="match status" value="1"/>
</dbReference>
<dbReference type="GO" id="GO:0016491">
    <property type="term" value="F:oxidoreductase activity"/>
    <property type="evidence" value="ECO:0007669"/>
    <property type="project" value="UniProtKB-KW"/>
</dbReference>
<evidence type="ECO:0000313" key="6">
    <source>
        <dbReference type="Proteomes" id="UP000269198"/>
    </source>
</evidence>
<dbReference type="RefSeq" id="WP_123200504.1">
    <property type="nucleotide sequence ID" value="NZ_RJMB01000005.1"/>
</dbReference>
<comment type="similarity">
    <text evidence="1">Belongs to the short-chain dehydrogenases/reductases (SDR) family.</text>
</comment>
<dbReference type="CDD" id="cd05233">
    <property type="entry name" value="SDR_c"/>
    <property type="match status" value="1"/>
</dbReference>
<dbReference type="InterPro" id="IPR002347">
    <property type="entry name" value="SDR_fam"/>
</dbReference>
<keyword evidence="2" id="KW-0560">Oxidoreductase</keyword>
<dbReference type="NCBIfam" id="NF005559">
    <property type="entry name" value="PRK07231.1"/>
    <property type="match status" value="1"/>
</dbReference>
<gene>
    <name evidence="5" type="ORF">EFW17_07090</name>
</gene>
<evidence type="ECO:0000256" key="1">
    <source>
        <dbReference type="ARBA" id="ARBA00006484"/>
    </source>
</evidence>